<dbReference type="Proteomes" id="UP000450000">
    <property type="component" value="Unassembled WGS sequence"/>
</dbReference>
<dbReference type="PANTHER" id="PTHR34400:SF4">
    <property type="entry name" value="MEMBRANE PROTEIN"/>
    <property type="match status" value="1"/>
</dbReference>
<comment type="caution">
    <text evidence="2">The sequence shown here is derived from an EMBL/GenBank/DDBJ whole genome shotgun (WGS) entry which is preliminary data.</text>
</comment>
<dbReference type="Gene3D" id="1.20.1260.10">
    <property type="match status" value="1"/>
</dbReference>
<evidence type="ECO:0000313" key="2">
    <source>
        <dbReference type="EMBL" id="MQS13947.1"/>
    </source>
</evidence>
<name>A0A6N7KUG5_9ACTN</name>
<evidence type="ECO:0000313" key="3">
    <source>
        <dbReference type="Proteomes" id="UP000450000"/>
    </source>
</evidence>
<dbReference type="Pfam" id="PF12902">
    <property type="entry name" value="Ferritin-like"/>
    <property type="match status" value="1"/>
</dbReference>
<accession>A0A6N7KUG5</accession>
<dbReference type="InterPro" id="IPR012347">
    <property type="entry name" value="Ferritin-like"/>
</dbReference>
<dbReference type="AlphaFoldDB" id="A0A6N7KUG5"/>
<gene>
    <name evidence="2" type="ORF">F7Q99_17130</name>
</gene>
<dbReference type="SUPFAM" id="SSF47240">
    <property type="entry name" value="Ferritin-like"/>
    <property type="match status" value="1"/>
</dbReference>
<dbReference type="InterPro" id="IPR009078">
    <property type="entry name" value="Ferritin-like_SF"/>
</dbReference>
<sequence length="383" mass="41433">MNSRATAAACVRAPPNPATVRRRAERRKGPAVTTGILDYRSDAIVQLMNIAEEDWTEKELKDALQRAIMLELSTIPPYATALWSITNPDNSQPVRHAIREIVFDEMSHFGLVCNMLTSIGGTVVLTDPLTVPKYPGELPGGVNPGLEVYLSGLTRESAGLFSDIEKPEHPLAFAADGNTIGAFYQRIADVFPTFAHLLTGQRQVTFPLGSSHGAGNDIVPMNTIDDVLNAIHIIQTQGEGTDASPDNPFPGAPGELAHYYAFKEIAVGKRLVLDDMTQKYEFTGADVPLPDTSPVARVPAGGWANSPGNEPDQTTAGLLHTFNQQYSDMLRALEQAWGATGADSIGPAIGLMGQMRRTAQQINGIKLPADPRFTYGPEWLFVQ</sequence>
<feature type="domain" description="Iminophenyl-pyruvate dimer synthase" evidence="1">
    <location>
        <begin position="64"/>
        <end position="266"/>
    </location>
</feature>
<keyword evidence="3" id="KW-1185">Reference proteome</keyword>
<reference evidence="2 3" key="1">
    <citation type="submission" date="2019-09" db="EMBL/GenBank/DDBJ databases">
        <title>Genome Sequences of Streptomyces kaniharaensis ATCC 21070.</title>
        <authorList>
            <person name="Zhu W."/>
            <person name="De Crecy-Lagard V."/>
            <person name="Richards N.G."/>
        </authorList>
    </citation>
    <scope>NUCLEOTIDE SEQUENCE [LARGE SCALE GENOMIC DNA]</scope>
    <source>
        <strain evidence="2 3">SF-557</strain>
    </source>
</reference>
<organism evidence="2 3">
    <name type="scientific">Streptomyces kaniharaensis</name>
    <dbReference type="NCBI Taxonomy" id="212423"/>
    <lineage>
        <taxon>Bacteria</taxon>
        <taxon>Bacillati</taxon>
        <taxon>Actinomycetota</taxon>
        <taxon>Actinomycetes</taxon>
        <taxon>Kitasatosporales</taxon>
        <taxon>Streptomycetaceae</taxon>
        <taxon>Streptomyces</taxon>
    </lineage>
</organism>
<evidence type="ECO:0000259" key="1">
    <source>
        <dbReference type="Pfam" id="PF12902"/>
    </source>
</evidence>
<dbReference type="EMBL" id="WBOF01000001">
    <property type="protein sequence ID" value="MQS13947.1"/>
    <property type="molecule type" value="Genomic_DNA"/>
</dbReference>
<dbReference type="CDD" id="cd00657">
    <property type="entry name" value="Ferritin_like"/>
    <property type="match status" value="1"/>
</dbReference>
<dbReference type="OrthoDB" id="9800162at2"/>
<dbReference type="InterPro" id="IPR026820">
    <property type="entry name" value="VioB/RebD_dom"/>
</dbReference>
<proteinExistence type="predicted"/>
<dbReference type="PANTHER" id="PTHR34400">
    <property type="match status" value="1"/>
</dbReference>
<protein>
    <recommendedName>
        <fullName evidence="1">Iminophenyl-pyruvate dimer synthase domain-containing protein</fullName>
    </recommendedName>
</protein>